<dbReference type="GO" id="GO:0009117">
    <property type="term" value="P:nucleotide metabolic process"/>
    <property type="evidence" value="ECO:0007669"/>
    <property type="project" value="UniProtKB-KW"/>
</dbReference>
<comment type="cofactor">
    <cofactor evidence="1 4">
        <name>a divalent metal cation</name>
        <dbReference type="ChEBI" id="CHEBI:60240"/>
    </cofactor>
</comment>
<organism evidence="5 6">
    <name type="scientific">Sphingorhabdus pulchriflava</name>
    <dbReference type="NCBI Taxonomy" id="2292257"/>
    <lineage>
        <taxon>Bacteria</taxon>
        <taxon>Pseudomonadati</taxon>
        <taxon>Pseudomonadota</taxon>
        <taxon>Alphaproteobacteria</taxon>
        <taxon>Sphingomonadales</taxon>
        <taxon>Sphingomonadaceae</taxon>
        <taxon>Sphingorhabdus</taxon>
    </lineage>
</organism>
<gene>
    <name evidence="5" type="ORF">DXH95_11075</name>
</gene>
<dbReference type="Gene3D" id="3.90.950.10">
    <property type="match status" value="1"/>
</dbReference>
<keyword evidence="6" id="KW-1185">Reference proteome</keyword>
<dbReference type="GO" id="GO:0047429">
    <property type="term" value="F:nucleoside triphosphate diphosphatase activity"/>
    <property type="evidence" value="ECO:0007669"/>
    <property type="project" value="UniProtKB-EC"/>
</dbReference>
<comment type="catalytic activity">
    <reaction evidence="4">
        <text>a 2'-deoxyribonucleoside 5'-triphosphate + H2O = a 2'-deoxyribonucleoside 5'-phosphate + diphosphate + H(+)</text>
        <dbReference type="Rhea" id="RHEA:44644"/>
        <dbReference type="ChEBI" id="CHEBI:15377"/>
        <dbReference type="ChEBI" id="CHEBI:15378"/>
        <dbReference type="ChEBI" id="CHEBI:33019"/>
        <dbReference type="ChEBI" id="CHEBI:61560"/>
        <dbReference type="ChEBI" id="CHEBI:65317"/>
        <dbReference type="EC" id="3.6.1.9"/>
    </reaction>
</comment>
<dbReference type="AlphaFoldDB" id="A0A371B4J4"/>
<reference evidence="6" key="1">
    <citation type="submission" date="2018-08" db="EMBL/GenBank/DDBJ databases">
        <authorList>
            <person name="Kim S.-J."/>
            <person name="Jung G.-Y."/>
        </authorList>
    </citation>
    <scope>NUCLEOTIDE SEQUENCE [LARGE SCALE GENOMIC DNA]</scope>
    <source>
        <strain evidence="6">GY_G</strain>
    </source>
</reference>
<evidence type="ECO:0000256" key="3">
    <source>
        <dbReference type="ARBA" id="ARBA00023080"/>
    </source>
</evidence>
<evidence type="ECO:0000256" key="4">
    <source>
        <dbReference type="HAMAP-Rule" id="MF_00528"/>
    </source>
</evidence>
<comment type="caution">
    <text evidence="5">The sequence shown here is derived from an EMBL/GenBank/DDBJ whole genome shotgun (WGS) entry which is preliminary data.</text>
</comment>
<dbReference type="Pfam" id="PF02545">
    <property type="entry name" value="Maf"/>
    <property type="match status" value="1"/>
</dbReference>
<evidence type="ECO:0000256" key="1">
    <source>
        <dbReference type="ARBA" id="ARBA00001968"/>
    </source>
</evidence>
<sequence length="199" mass="21794">MTRLILASTSSARKLILEKAGLSFDAIPPRIDEDALKQALLSEAVSPRDMADALAEAKAVKLSLKFPEALVIGADQMLAFDDGTMLDKPDSPETAKAQLALMSGSHHRLFSAAVIAKGGAPLWRHVGIVRMSVRPLSSAFIDDYVDRNWDAIRYCVGCYQIENEGAQLFSRIEGDHFDIMGLPLLPLLAFLRERKEIAS</sequence>
<dbReference type="CDD" id="cd00555">
    <property type="entry name" value="Maf"/>
    <property type="match status" value="1"/>
</dbReference>
<comment type="catalytic activity">
    <reaction evidence="4">
        <text>a ribonucleoside 5'-triphosphate + H2O = a ribonucleoside 5'-phosphate + diphosphate + H(+)</text>
        <dbReference type="Rhea" id="RHEA:23996"/>
        <dbReference type="ChEBI" id="CHEBI:15377"/>
        <dbReference type="ChEBI" id="CHEBI:15378"/>
        <dbReference type="ChEBI" id="CHEBI:33019"/>
        <dbReference type="ChEBI" id="CHEBI:58043"/>
        <dbReference type="ChEBI" id="CHEBI:61557"/>
        <dbReference type="EC" id="3.6.1.9"/>
    </reaction>
</comment>
<keyword evidence="2 4" id="KW-0378">Hydrolase</keyword>
<keyword evidence="3 4" id="KW-0546">Nucleotide metabolism</keyword>
<comment type="caution">
    <text evidence="4">Lacks conserved residue(s) required for the propagation of feature annotation.</text>
</comment>
<dbReference type="EC" id="3.6.1.9" evidence="4"/>
<dbReference type="OrthoDB" id="9813962at2"/>
<keyword evidence="4" id="KW-0963">Cytoplasm</keyword>
<dbReference type="HAMAP" id="MF_00528">
    <property type="entry name" value="Maf"/>
    <property type="match status" value="1"/>
</dbReference>
<dbReference type="SUPFAM" id="SSF52972">
    <property type="entry name" value="ITPase-like"/>
    <property type="match status" value="1"/>
</dbReference>
<dbReference type="Proteomes" id="UP000263833">
    <property type="component" value="Unassembled WGS sequence"/>
</dbReference>
<protein>
    <recommendedName>
        <fullName evidence="4">Nucleoside triphosphate pyrophosphatase</fullName>
        <ecNumber evidence="4">3.6.1.9</ecNumber>
    </recommendedName>
    <alternativeName>
        <fullName evidence="4">Nucleotide pyrophosphatase</fullName>
        <shortName evidence="4">Nucleotide PPase</shortName>
    </alternativeName>
</protein>
<dbReference type="InterPro" id="IPR029001">
    <property type="entry name" value="ITPase-like_fam"/>
</dbReference>
<dbReference type="GO" id="GO:0005737">
    <property type="term" value="C:cytoplasm"/>
    <property type="evidence" value="ECO:0007669"/>
    <property type="project" value="UniProtKB-SubCell"/>
</dbReference>
<comment type="similarity">
    <text evidence="4">Belongs to the Maf family.</text>
</comment>
<dbReference type="PIRSF" id="PIRSF006305">
    <property type="entry name" value="Maf"/>
    <property type="match status" value="1"/>
</dbReference>
<accession>A0A371B4J4</accession>
<dbReference type="RefSeq" id="WP_115549615.1">
    <property type="nucleotide sequence ID" value="NZ_QRGP01000002.1"/>
</dbReference>
<dbReference type="InterPro" id="IPR003697">
    <property type="entry name" value="Maf-like"/>
</dbReference>
<dbReference type="PANTHER" id="PTHR43213">
    <property type="entry name" value="BIFUNCTIONAL DTTP/UTP PYROPHOSPHATASE/METHYLTRANSFERASE PROTEIN-RELATED"/>
    <property type="match status" value="1"/>
</dbReference>
<evidence type="ECO:0000313" key="5">
    <source>
        <dbReference type="EMBL" id="RDV02509.1"/>
    </source>
</evidence>
<evidence type="ECO:0000256" key="2">
    <source>
        <dbReference type="ARBA" id="ARBA00022801"/>
    </source>
</evidence>
<dbReference type="EMBL" id="QRGP01000002">
    <property type="protein sequence ID" value="RDV02509.1"/>
    <property type="molecule type" value="Genomic_DNA"/>
</dbReference>
<dbReference type="PANTHER" id="PTHR43213:SF5">
    <property type="entry name" value="BIFUNCTIONAL DTTP_UTP PYROPHOSPHATASE_METHYLTRANSFERASE PROTEIN-RELATED"/>
    <property type="match status" value="1"/>
</dbReference>
<evidence type="ECO:0000313" key="6">
    <source>
        <dbReference type="Proteomes" id="UP000263833"/>
    </source>
</evidence>
<comment type="subcellular location">
    <subcellularLocation>
        <location evidence="4">Cytoplasm</location>
    </subcellularLocation>
</comment>
<comment type="function">
    <text evidence="4">Nucleoside triphosphate pyrophosphatase. May have a dual role in cell division arrest and in preventing the incorporation of modified nucleotides into cellular nucleic acids.</text>
</comment>
<feature type="active site" description="Proton acceptor" evidence="4">
    <location>
        <position position="75"/>
    </location>
</feature>
<name>A0A371B4J4_9SPHN</name>
<proteinExistence type="inferred from homology"/>